<keyword evidence="4 5" id="KW-0472">Membrane</keyword>
<dbReference type="Proteomes" id="UP000676336">
    <property type="component" value="Unassembled WGS sequence"/>
</dbReference>
<sequence length="83" mass="9331">SFGILILYKHDFRQLFAILSYDSQFVPSIHNIGYILIGIGTFIFIIGLLGCCGSVRESRYLLGIYVFCIILVMGSELIVAMYT</sequence>
<evidence type="ECO:0000313" key="6">
    <source>
        <dbReference type="EMBL" id="CAF4310812.1"/>
    </source>
</evidence>
<protein>
    <submittedName>
        <fullName evidence="6">Uncharacterized protein</fullName>
    </submittedName>
</protein>
<name>A0A8S2TVF7_9BILA</name>
<dbReference type="Pfam" id="PF00335">
    <property type="entry name" value="Tetraspanin"/>
    <property type="match status" value="1"/>
</dbReference>
<feature type="non-terminal residue" evidence="6">
    <location>
        <position position="1"/>
    </location>
</feature>
<dbReference type="GO" id="GO:0016020">
    <property type="term" value="C:membrane"/>
    <property type="evidence" value="ECO:0007669"/>
    <property type="project" value="UniProtKB-SubCell"/>
</dbReference>
<evidence type="ECO:0000256" key="4">
    <source>
        <dbReference type="ARBA" id="ARBA00023136"/>
    </source>
</evidence>
<reference evidence="6" key="1">
    <citation type="submission" date="2021-02" db="EMBL/GenBank/DDBJ databases">
        <authorList>
            <person name="Nowell W R."/>
        </authorList>
    </citation>
    <scope>NUCLEOTIDE SEQUENCE</scope>
</reference>
<evidence type="ECO:0000256" key="1">
    <source>
        <dbReference type="ARBA" id="ARBA00004141"/>
    </source>
</evidence>
<evidence type="ECO:0000256" key="2">
    <source>
        <dbReference type="ARBA" id="ARBA00022692"/>
    </source>
</evidence>
<dbReference type="EMBL" id="CAJOBI010038198">
    <property type="protein sequence ID" value="CAF4310812.1"/>
    <property type="molecule type" value="Genomic_DNA"/>
</dbReference>
<evidence type="ECO:0000256" key="5">
    <source>
        <dbReference type="SAM" id="Phobius"/>
    </source>
</evidence>
<organism evidence="6 7">
    <name type="scientific">Rotaria magnacalcarata</name>
    <dbReference type="NCBI Taxonomy" id="392030"/>
    <lineage>
        <taxon>Eukaryota</taxon>
        <taxon>Metazoa</taxon>
        <taxon>Spiralia</taxon>
        <taxon>Gnathifera</taxon>
        <taxon>Rotifera</taxon>
        <taxon>Eurotatoria</taxon>
        <taxon>Bdelloidea</taxon>
        <taxon>Philodinida</taxon>
        <taxon>Philodinidae</taxon>
        <taxon>Rotaria</taxon>
    </lineage>
</organism>
<comment type="subcellular location">
    <subcellularLocation>
        <location evidence="1">Membrane</location>
        <topology evidence="1">Multi-pass membrane protein</topology>
    </subcellularLocation>
</comment>
<comment type="caution">
    <text evidence="6">The sequence shown here is derived from an EMBL/GenBank/DDBJ whole genome shotgun (WGS) entry which is preliminary data.</text>
</comment>
<dbReference type="AlphaFoldDB" id="A0A8S2TVF7"/>
<evidence type="ECO:0000313" key="7">
    <source>
        <dbReference type="Proteomes" id="UP000676336"/>
    </source>
</evidence>
<dbReference type="PRINTS" id="PR00259">
    <property type="entry name" value="TMFOUR"/>
</dbReference>
<evidence type="ECO:0000256" key="3">
    <source>
        <dbReference type="ARBA" id="ARBA00022989"/>
    </source>
</evidence>
<feature type="transmembrane region" description="Helical" evidence="5">
    <location>
        <begin position="60"/>
        <end position="82"/>
    </location>
</feature>
<proteinExistence type="predicted"/>
<gene>
    <name evidence="6" type="ORF">SMN809_LOCUS26533</name>
</gene>
<keyword evidence="3 5" id="KW-1133">Transmembrane helix</keyword>
<keyword evidence="2 5" id="KW-0812">Transmembrane</keyword>
<feature type="transmembrane region" description="Helical" evidence="5">
    <location>
        <begin position="32"/>
        <end position="53"/>
    </location>
</feature>
<dbReference type="InterPro" id="IPR018499">
    <property type="entry name" value="Tetraspanin/Peripherin"/>
</dbReference>
<accession>A0A8S2TVF7</accession>
<feature type="non-terminal residue" evidence="6">
    <location>
        <position position="83"/>
    </location>
</feature>